<accession>A0A2G5DS17</accession>
<protein>
    <submittedName>
        <fullName evidence="1">Uncharacterized protein</fullName>
    </submittedName>
</protein>
<dbReference type="Proteomes" id="UP000230069">
    <property type="component" value="Unassembled WGS sequence"/>
</dbReference>
<dbReference type="AlphaFoldDB" id="A0A2G5DS17"/>
<gene>
    <name evidence="1" type="ORF">AQUCO_01500083v1</name>
</gene>
<proteinExistence type="predicted"/>
<dbReference type="InParanoid" id="A0A2G5DS17"/>
<name>A0A2G5DS17_AQUCA</name>
<sequence length="83" mass="9400">MVGNSCCAPWWHGPCSLVFLVTPTHKTHKSKTAAKHSNINHFIISSFQFFFYFNKNQTFIKKCSSFSSSSSHKSFSPNVVNKP</sequence>
<evidence type="ECO:0000313" key="2">
    <source>
        <dbReference type="Proteomes" id="UP000230069"/>
    </source>
</evidence>
<dbReference type="EMBL" id="KZ305032">
    <property type="protein sequence ID" value="PIA46320.1"/>
    <property type="molecule type" value="Genomic_DNA"/>
</dbReference>
<organism evidence="1 2">
    <name type="scientific">Aquilegia coerulea</name>
    <name type="common">Rocky mountain columbine</name>
    <dbReference type="NCBI Taxonomy" id="218851"/>
    <lineage>
        <taxon>Eukaryota</taxon>
        <taxon>Viridiplantae</taxon>
        <taxon>Streptophyta</taxon>
        <taxon>Embryophyta</taxon>
        <taxon>Tracheophyta</taxon>
        <taxon>Spermatophyta</taxon>
        <taxon>Magnoliopsida</taxon>
        <taxon>Ranunculales</taxon>
        <taxon>Ranunculaceae</taxon>
        <taxon>Thalictroideae</taxon>
        <taxon>Aquilegia</taxon>
    </lineage>
</organism>
<evidence type="ECO:0000313" key="1">
    <source>
        <dbReference type="EMBL" id="PIA46320.1"/>
    </source>
</evidence>
<keyword evidence="2" id="KW-1185">Reference proteome</keyword>
<reference evidence="1 2" key="1">
    <citation type="submission" date="2017-09" db="EMBL/GenBank/DDBJ databases">
        <title>WGS assembly of Aquilegia coerulea Goldsmith.</title>
        <authorList>
            <person name="Hodges S."/>
            <person name="Kramer E."/>
            <person name="Nordborg M."/>
            <person name="Tomkins J."/>
            <person name="Borevitz J."/>
            <person name="Derieg N."/>
            <person name="Yan J."/>
            <person name="Mihaltcheva S."/>
            <person name="Hayes R.D."/>
            <person name="Rokhsar D."/>
        </authorList>
    </citation>
    <scope>NUCLEOTIDE SEQUENCE [LARGE SCALE GENOMIC DNA]</scope>
    <source>
        <strain evidence="2">cv. Goldsmith</strain>
    </source>
</reference>